<feature type="compositionally biased region" description="Polar residues" evidence="2">
    <location>
        <begin position="865"/>
        <end position="876"/>
    </location>
</feature>
<dbReference type="PANTHER" id="PTHR12877:SF15">
    <property type="entry name" value="RHO GUANINE NUCLEOTIDE EXCHANGE FACTOR 17"/>
    <property type="match status" value="1"/>
</dbReference>
<feature type="compositionally biased region" description="Low complexity" evidence="2">
    <location>
        <begin position="1404"/>
        <end position="1415"/>
    </location>
</feature>
<dbReference type="InterPro" id="IPR000219">
    <property type="entry name" value="DH_dom"/>
</dbReference>
<feature type="region of interest" description="Disordered" evidence="2">
    <location>
        <begin position="1"/>
        <end position="37"/>
    </location>
</feature>
<name>A0AAU9EQ67_DROMD</name>
<sequence>MSREVTSQQNAAKRPRTLAVSRQTRLVSGRGQGQAPNRSTLAKLVDPSMGRTMPKPLRGCIKYETIPKPTKCESFAMKATGNGSTWNRVRNRDLRTDPITLSSSSEEGNNAIRRRPRTSRLNYCCCMRHSSRTVDSEIINLEGEASTAADQQVAHLPPLKLSSSLPATPQLGQRGVRGRGYKKLSWNEEQPRQPGTSTMITHGQESRARPQLSYQHLNNNNNEEEYDPIAKYFAQTPKQQQHQQQQQQQQQQLQEQKLLAAKSSRILCENCCGERHQQVGSATDRHGLPLPQGLPLGDCDSVSDLSSFRFVFHGDEVDSKRRVLVDVDAHNRYNEHNDDHHNDDVDDDDVARRPVIEIENREPSTSATKTEKSTPTPTAATATATATRATTAGDASSPVLSLSSEISDESAAICCYTIDKKVSQQQQQQQQHPTAQQWNPSAALQHYNSSATVSYRNYHQPEPEPGPGPGPEPRCPPPVPPKPRVCHESNNSSDEPALKTRRLVCTPRVYPATRSPHGSSCYCCIRKGFPPYAFEGNNNNNYNCKFGSSGGSPRSLVYDRHGRLTFDSEPEVSVEREQSRRASGVRHKSLSESRLNYPIPQQCRELKVVSDPYPDPSRVTTEQSARTHPVNPSTQQNHNPHEIPYKSNHLILPCSCNPHLDYLCSSFNKENGHTMEKRRNTLDRIQRLGFGRKSLPAASANANANASGSSSSSSAAAAVAGPEKQRKTSDRSERLKELTELLRGTGGSSSRASSTPTPPPPPPPVPPPRKPRGTYLERQDTGASQTSESSSDANARGASSGGGLSTAARLFASLKPNTSLSNLEAFMLSNREKSKSPPPPTQQQQQQKQNQQQQQRPVGRCVDASTRSSSESTPQASRPEPRTVIGSYAPKGIPFRSVSFSQIDCKSTLSALRDRLRRDKAIEEPSPSPTHSREREEGPGWVHIPLKKTELSINLNYGQEKSLDHDSIQEEDIFSTEVSGSSSGILYPAPATASSVIAAHATMESLTDTIQSESDCLIREEIATIIVQPLEVTPPASTGGSAPNLATLMEEQLPLESPPDNFLQTATTCEIPVPVYECAAQEWLETPAQEWVEVVPETIQPPVSHAACKVSQTESTLTTAVRSDLVPTISVSRSSEDGDGVARIDDAPQVELATTARNPSAEEPLHCKQYSHDDLDLSSPELRSSLETVATPRHSTDERQRRHLDNSTKRKGMYIDNADWQAPAPAEAEALAVAHRGLALDISVTNLNAIKPESPDAHSSQIYISSPISPAYSFELNTPELEKGAPSWGPTSGSRDKSQLLSNFSCHSSEEKDDASSKSLSFLRTDSTSDNECDRIARDRITSSPTPSSGDYDYKRFSKRPLRGPYGQMLEAEMKKPNRMHFEEILEELRETDSLHLRGAAGVSAPVGASSASPRPNMPQYSNSMRVRKTSTYLPVPSHTRAASTPSQLEHTSKGIASAAPISASAKNLGEAELVHHMKRAASEAPAPKTHHSKRSQSMSTERPTQHHHHAHGHSHGHGHSHHHTAKRSLDANVSAKTNTAPAPAAAAAASAAAGPTLDLKPTPALLAELLKGSSENMLSEQRQKTIADTRTYVVQEIYRNEQSYVESLQTVVLKYLKVLKAPEHAGMIDTRTVDEIFFMVPDILEIHEKFLADLKHRLDDWDVQQKVGDAFMDTFSKLEVLEVYTSFVNNCNRAKNAIRSMKHQRPSFAKFLESTSREHKGKLTLDNLLIKPVQKFPNYELLFQRLIKHTDHDHPDQKHLQDVLKLVHDILVHINCKEREIMENGQREATLRELEGVIEGVTDLTAPERQFLLFDLVSMPSGAGARKDRGFFLFNDLLVLTSIKKRSGTIRKPSSSICPGTVATTLETNKYKCLTKISLDCLEIVKPKDENIKRIVNEIESLADDCGKLQQISDITASLKYPHQYLEDVIRELHRDVQRQLSERQSNDTQLNMLELTVSSPNGNQKLTVVFSKTEKRTAWEETFVEAKQKLAATLERHPIPEFLTSIPIRKTRAGLQFTCAAATLSENRDVWVCNSDGYVGQVCIMSLHPEPNVTSCNGVCNARILCVASVPAYSSSASSRNSSGEQQPQEEKDKPRNSSQQPQPSQSYTQQLRDYRKSISPSFQSGSSSTATPTPTPEKKKTPTPTPVAVDGVVPVAASNSDTQLELNLSSSDDETEAAAATASASASASASLNVASASTGVGSGSGSGSGAIVERVPSPAPSLQAGYHGHQDSNPEEGESNQSTMWIGTEDGCIHVYNSTDNIRIKKNRIKIEHHSAVYSILYLDNRVFVSLANGDICVYLRDGATSWNTCSSHCLSIGTVTSPVTKLLNVNGRLWCSIQGIIKVLDVETLQVIHQIQISSDSKPITNMTVASNFVWISIQNSAHIKCFHSNTHQLVTEVNLAPAVNKMLSNCDEIIRQHKAACLRVTSLLCCKDLIWIGTSAGVLLTIPALGYEKGAVNIVPTGIPHGHTGHVRFLTFVETTGLEGTTGAREASGSASDEYTKQGSIKHSKSKSETNNTLIISGGDGYEDFRNSGANSLSEIAGREDSTNHLLIWQI</sequence>
<dbReference type="InterPro" id="IPR011047">
    <property type="entry name" value="Quinoprotein_ADH-like_sf"/>
</dbReference>
<feature type="region of interest" description="Disordered" evidence="2">
    <location>
        <begin position="456"/>
        <end position="499"/>
    </location>
</feature>
<feature type="compositionally biased region" description="Polar residues" evidence="2">
    <location>
        <begin position="193"/>
        <end position="203"/>
    </location>
</feature>
<dbReference type="SMART" id="SM00325">
    <property type="entry name" value="RhoGEF"/>
    <property type="match status" value="1"/>
</dbReference>
<dbReference type="Gene3D" id="2.30.29.30">
    <property type="entry name" value="Pleckstrin-homology domain (PH domain)/Phosphotyrosine-binding domain (PTB)"/>
    <property type="match status" value="1"/>
</dbReference>
<feature type="compositionally biased region" description="Basic residues" evidence="2">
    <location>
        <begin position="1506"/>
        <end position="1527"/>
    </location>
</feature>
<evidence type="ECO:0000256" key="2">
    <source>
        <dbReference type="SAM" id="MobiDB-lite"/>
    </source>
</evidence>
<feature type="compositionally biased region" description="Polar residues" evidence="2">
    <location>
        <begin position="618"/>
        <end position="638"/>
    </location>
</feature>
<feature type="compositionally biased region" description="Low complexity" evidence="2">
    <location>
        <begin position="2120"/>
        <end position="2135"/>
    </location>
</feature>
<evidence type="ECO:0000259" key="3">
    <source>
        <dbReference type="PROSITE" id="PS50010"/>
    </source>
</evidence>
<dbReference type="InterPro" id="IPR035899">
    <property type="entry name" value="DBL_dom_sf"/>
</dbReference>
<feature type="region of interest" description="Disordered" evidence="2">
    <location>
        <begin position="569"/>
        <end position="591"/>
    </location>
</feature>
<protein>
    <recommendedName>
        <fullName evidence="3">DH domain-containing protein</fullName>
    </recommendedName>
</protein>
<feature type="compositionally biased region" description="Low complexity" evidence="2">
    <location>
        <begin position="2100"/>
        <end position="2109"/>
    </location>
</feature>
<dbReference type="PROSITE" id="PS50010">
    <property type="entry name" value="DH_2"/>
    <property type="match status" value="1"/>
</dbReference>
<dbReference type="InterPro" id="IPR011993">
    <property type="entry name" value="PH-like_dom_sf"/>
</dbReference>
<feature type="compositionally biased region" description="Polar residues" evidence="2">
    <location>
        <begin position="2499"/>
        <end position="2509"/>
    </location>
</feature>
<dbReference type="SUPFAM" id="SSF48065">
    <property type="entry name" value="DBL homology domain (DH-domain)"/>
    <property type="match status" value="1"/>
</dbReference>
<reference evidence="4 5" key="1">
    <citation type="submission" date="2024-02" db="EMBL/GenBank/DDBJ databases">
        <title>A chromosome-level genome assembly of Drosophila madeirensis, a fruit fly species endemic to Madeira island.</title>
        <authorList>
            <person name="Tomihara K."/>
            <person name="Llopart A."/>
            <person name="Yamamoto D."/>
        </authorList>
    </citation>
    <scope>NUCLEOTIDE SEQUENCE [LARGE SCALE GENOMIC DNA]</scope>
    <source>
        <strain evidence="4 5">RF1</strain>
    </source>
</reference>
<keyword evidence="1" id="KW-0344">Guanine-nucleotide releasing factor</keyword>
<feature type="region of interest" description="Disordered" evidence="2">
    <location>
        <begin position="184"/>
        <end position="210"/>
    </location>
</feature>
<feature type="compositionally biased region" description="Pro residues" evidence="2">
    <location>
        <begin position="756"/>
        <end position="768"/>
    </location>
</feature>
<dbReference type="CDD" id="cd00160">
    <property type="entry name" value="RhoGEF"/>
    <property type="match status" value="1"/>
</dbReference>
<evidence type="ECO:0000256" key="1">
    <source>
        <dbReference type="ARBA" id="ARBA00022658"/>
    </source>
</evidence>
<dbReference type="GO" id="GO:0030036">
    <property type="term" value="P:actin cytoskeleton organization"/>
    <property type="evidence" value="ECO:0007669"/>
    <property type="project" value="TreeGrafter"/>
</dbReference>
<dbReference type="SUPFAM" id="SSF50998">
    <property type="entry name" value="Quinoprotein alcohol dehydrogenase-like"/>
    <property type="match status" value="1"/>
</dbReference>
<feature type="region of interest" description="Disordered" evidence="2">
    <location>
        <begin position="2491"/>
        <end position="2516"/>
    </location>
</feature>
<feature type="region of interest" description="Disordered" evidence="2">
    <location>
        <begin position="1404"/>
        <end position="1427"/>
    </location>
</feature>
<accession>A0AAU9EQ67</accession>
<keyword evidence="5" id="KW-1185">Reference proteome</keyword>
<dbReference type="Pfam" id="PF00621">
    <property type="entry name" value="RhoGEF"/>
    <property type="match status" value="1"/>
</dbReference>
<dbReference type="FunFam" id="1.20.900.10:FF:000045">
    <property type="entry name" value="Uncharacterized protein, isoform C"/>
    <property type="match status" value="1"/>
</dbReference>
<evidence type="ECO:0000313" key="5">
    <source>
        <dbReference type="Proteomes" id="UP001500889"/>
    </source>
</evidence>
<feature type="compositionally biased region" description="Low complexity" evidence="2">
    <location>
        <begin position="363"/>
        <end position="396"/>
    </location>
</feature>
<feature type="compositionally biased region" description="Basic and acidic residues" evidence="2">
    <location>
        <begin position="723"/>
        <end position="740"/>
    </location>
</feature>
<dbReference type="PANTHER" id="PTHR12877">
    <property type="entry name" value="RHO GUANINE NUCLEOTIDE EXCHANGE FACTOR"/>
    <property type="match status" value="1"/>
</dbReference>
<feature type="compositionally biased region" description="Low complexity" evidence="2">
    <location>
        <begin position="789"/>
        <end position="798"/>
    </location>
</feature>
<dbReference type="SUPFAM" id="SSF50729">
    <property type="entry name" value="PH domain-like"/>
    <property type="match status" value="1"/>
</dbReference>
<dbReference type="FunFam" id="2.130.10.10:FF:000206">
    <property type="entry name" value="Rho guanine nucleotide exchange factor 17"/>
    <property type="match status" value="1"/>
</dbReference>
<dbReference type="Gene3D" id="2.130.10.10">
    <property type="entry name" value="YVTN repeat-like/Quinoprotein amine dehydrogenase"/>
    <property type="match status" value="1"/>
</dbReference>
<feature type="compositionally biased region" description="Basic and acidic residues" evidence="2">
    <location>
        <begin position="1194"/>
        <end position="1208"/>
    </location>
</feature>
<feature type="region of interest" description="Disordered" evidence="2">
    <location>
        <begin position="2077"/>
        <end position="2152"/>
    </location>
</feature>
<feature type="compositionally biased region" description="Low complexity" evidence="2">
    <location>
        <begin position="842"/>
        <end position="855"/>
    </location>
</feature>
<dbReference type="Gene3D" id="1.20.900.10">
    <property type="entry name" value="Dbl homology (DH) domain"/>
    <property type="match status" value="1"/>
</dbReference>
<organism evidence="4 5">
    <name type="scientific">Drosophila madeirensis</name>
    <name type="common">Fruit fly</name>
    <dbReference type="NCBI Taxonomy" id="30013"/>
    <lineage>
        <taxon>Eukaryota</taxon>
        <taxon>Metazoa</taxon>
        <taxon>Ecdysozoa</taxon>
        <taxon>Arthropoda</taxon>
        <taxon>Hexapoda</taxon>
        <taxon>Insecta</taxon>
        <taxon>Pterygota</taxon>
        <taxon>Neoptera</taxon>
        <taxon>Endopterygota</taxon>
        <taxon>Diptera</taxon>
        <taxon>Brachycera</taxon>
        <taxon>Muscomorpha</taxon>
        <taxon>Ephydroidea</taxon>
        <taxon>Drosophilidae</taxon>
        <taxon>Drosophila</taxon>
        <taxon>Sophophora</taxon>
    </lineage>
</organism>
<gene>
    <name evidence="4" type="ORF">DMAD_07886</name>
</gene>
<feature type="region of interest" description="Disordered" evidence="2">
    <location>
        <begin position="701"/>
        <end position="804"/>
    </location>
</feature>
<dbReference type="EMBL" id="AP029263">
    <property type="protein sequence ID" value="BFF89043.1"/>
    <property type="molecule type" value="Genomic_DNA"/>
</dbReference>
<feature type="region of interest" description="Disordered" evidence="2">
    <location>
        <begin position="357"/>
        <end position="396"/>
    </location>
</feature>
<proteinExistence type="predicted"/>
<feature type="region of interest" description="Disordered" evidence="2">
    <location>
        <begin position="2199"/>
        <end position="2245"/>
    </location>
</feature>
<dbReference type="InterPro" id="IPR039919">
    <property type="entry name" value="ARHGEF10/ARHGEF17"/>
</dbReference>
<feature type="compositionally biased region" description="Pro residues" evidence="2">
    <location>
        <begin position="463"/>
        <end position="483"/>
    </location>
</feature>
<dbReference type="Pfam" id="PF19056">
    <property type="entry name" value="WD40_2"/>
    <property type="match status" value="1"/>
</dbReference>
<feature type="region of interest" description="Disordered" evidence="2">
    <location>
        <begin position="822"/>
        <end position="888"/>
    </location>
</feature>
<feature type="region of interest" description="Disordered" evidence="2">
    <location>
        <begin position="1481"/>
        <end position="1528"/>
    </location>
</feature>
<feature type="region of interest" description="Disordered" evidence="2">
    <location>
        <begin position="1305"/>
        <end position="1360"/>
    </location>
</feature>
<dbReference type="Proteomes" id="UP001500889">
    <property type="component" value="Chromosome O"/>
</dbReference>
<feature type="compositionally biased region" description="Basic and acidic residues" evidence="2">
    <location>
        <begin position="1332"/>
        <end position="1341"/>
    </location>
</feature>
<feature type="compositionally biased region" description="Low complexity" evidence="2">
    <location>
        <begin position="701"/>
        <end position="718"/>
    </location>
</feature>
<dbReference type="InterPro" id="IPR015943">
    <property type="entry name" value="WD40/YVTN_repeat-like_dom_sf"/>
</dbReference>
<evidence type="ECO:0000313" key="4">
    <source>
        <dbReference type="EMBL" id="BFF89043.1"/>
    </source>
</evidence>
<feature type="region of interest" description="Disordered" evidence="2">
    <location>
        <begin position="1187"/>
        <end position="1210"/>
    </location>
</feature>
<feature type="domain" description="DH" evidence="3">
    <location>
        <begin position="1590"/>
        <end position="1778"/>
    </location>
</feature>
<feature type="region of interest" description="Disordered" evidence="2">
    <location>
        <begin position="610"/>
        <end position="644"/>
    </location>
</feature>
<feature type="region of interest" description="Disordered" evidence="2">
    <location>
        <begin position="918"/>
        <end position="938"/>
    </location>
</feature>
<feature type="compositionally biased region" description="Polar residues" evidence="2">
    <location>
        <begin position="1"/>
        <end position="11"/>
    </location>
</feature>
<dbReference type="GO" id="GO:0005085">
    <property type="term" value="F:guanyl-nucleotide exchange factor activity"/>
    <property type="evidence" value="ECO:0007669"/>
    <property type="project" value="UniProtKB-KW"/>
</dbReference>